<dbReference type="SUPFAM" id="SSF48452">
    <property type="entry name" value="TPR-like"/>
    <property type="match status" value="1"/>
</dbReference>
<dbReference type="InterPro" id="IPR019734">
    <property type="entry name" value="TPR_rpt"/>
</dbReference>
<evidence type="ECO:0000259" key="3">
    <source>
        <dbReference type="PROSITE" id="PS50280"/>
    </source>
</evidence>
<dbReference type="PROSITE" id="PS50280">
    <property type="entry name" value="SET"/>
    <property type="match status" value="1"/>
</dbReference>
<name>D8RMY6_SELML</name>
<dbReference type="HOGENOM" id="CLU_383768_0_0_1"/>
<dbReference type="InterPro" id="IPR011990">
    <property type="entry name" value="TPR-like_helical_dom_sf"/>
</dbReference>
<keyword evidence="5" id="KW-1185">Reference proteome</keyword>
<protein>
    <recommendedName>
        <fullName evidence="3">SET domain-containing protein</fullName>
    </recommendedName>
</protein>
<dbReference type="EMBL" id="GL377584">
    <property type="protein sequence ID" value="EFJ26417.1"/>
    <property type="molecule type" value="Genomic_DNA"/>
</dbReference>
<dbReference type="AlphaFoldDB" id="D8RMY6"/>
<evidence type="ECO:0000256" key="2">
    <source>
        <dbReference type="SAM" id="Coils"/>
    </source>
</evidence>
<dbReference type="Pfam" id="PF00856">
    <property type="entry name" value="SET"/>
    <property type="match status" value="1"/>
</dbReference>
<reference evidence="4 5" key="1">
    <citation type="journal article" date="2011" name="Science">
        <title>The Selaginella genome identifies genetic changes associated with the evolution of vascular plants.</title>
        <authorList>
            <person name="Banks J.A."/>
            <person name="Nishiyama T."/>
            <person name="Hasebe M."/>
            <person name="Bowman J.L."/>
            <person name="Gribskov M."/>
            <person name="dePamphilis C."/>
            <person name="Albert V.A."/>
            <person name="Aono N."/>
            <person name="Aoyama T."/>
            <person name="Ambrose B.A."/>
            <person name="Ashton N.W."/>
            <person name="Axtell M.J."/>
            <person name="Barker E."/>
            <person name="Barker M.S."/>
            <person name="Bennetzen J.L."/>
            <person name="Bonawitz N.D."/>
            <person name="Chapple C."/>
            <person name="Cheng C."/>
            <person name="Correa L.G."/>
            <person name="Dacre M."/>
            <person name="DeBarry J."/>
            <person name="Dreyer I."/>
            <person name="Elias M."/>
            <person name="Engstrom E.M."/>
            <person name="Estelle M."/>
            <person name="Feng L."/>
            <person name="Finet C."/>
            <person name="Floyd S.K."/>
            <person name="Frommer W.B."/>
            <person name="Fujita T."/>
            <person name="Gramzow L."/>
            <person name="Gutensohn M."/>
            <person name="Harholt J."/>
            <person name="Hattori M."/>
            <person name="Heyl A."/>
            <person name="Hirai T."/>
            <person name="Hiwatashi Y."/>
            <person name="Ishikawa M."/>
            <person name="Iwata M."/>
            <person name="Karol K.G."/>
            <person name="Koehler B."/>
            <person name="Kolukisaoglu U."/>
            <person name="Kubo M."/>
            <person name="Kurata T."/>
            <person name="Lalonde S."/>
            <person name="Li K."/>
            <person name="Li Y."/>
            <person name="Litt A."/>
            <person name="Lyons E."/>
            <person name="Manning G."/>
            <person name="Maruyama T."/>
            <person name="Michael T.P."/>
            <person name="Mikami K."/>
            <person name="Miyazaki S."/>
            <person name="Morinaga S."/>
            <person name="Murata T."/>
            <person name="Mueller-Roeber B."/>
            <person name="Nelson D.R."/>
            <person name="Obara M."/>
            <person name="Oguri Y."/>
            <person name="Olmstead R.G."/>
            <person name="Onodera N."/>
            <person name="Petersen B.L."/>
            <person name="Pils B."/>
            <person name="Prigge M."/>
            <person name="Rensing S.A."/>
            <person name="Riano-Pachon D.M."/>
            <person name="Roberts A.W."/>
            <person name="Sato Y."/>
            <person name="Scheller H.V."/>
            <person name="Schulz B."/>
            <person name="Schulz C."/>
            <person name="Shakirov E.V."/>
            <person name="Shibagaki N."/>
            <person name="Shinohara N."/>
            <person name="Shippen D.E."/>
            <person name="Soerensen I."/>
            <person name="Sotooka R."/>
            <person name="Sugimoto N."/>
            <person name="Sugita M."/>
            <person name="Sumikawa N."/>
            <person name="Tanurdzic M."/>
            <person name="Theissen G."/>
            <person name="Ulvskov P."/>
            <person name="Wakazuki S."/>
            <person name="Weng J.K."/>
            <person name="Willats W.W."/>
            <person name="Wipf D."/>
            <person name="Wolf P.G."/>
            <person name="Yang L."/>
            <person name="Zimmer A.D."/>
            <person name="Zhu Q."/>
            <person name="Mitros T."/>
            <person name="Hellsten U."/>
            <person name="Loque D."/>
            <person name="Otillar R."/>
            <person name="Salamov A."/>
            <person name="Schmutz J."/>
            <person name="Shapiro H."/>
            <person name="Lindquist E."/>
            <person name="Lucas S."/>
            <person name="Rokhsar D."/>
            <person name="Grigoriev I.V."/>
        </authorList>
    </citation>
    <scope>NUCLEOTIDE SEQUENCE [LARGE SCALE GENOMIC DNA]</scope>
</reference>
<dbReference type="SUPFAM" id="SSF82199">
    <property type="entry name" value="SET domain"/>
    <property type="match status" value="1"/>
</dbReference>
<dbReference type="InterPro" id="IPR046341">
    <property type="entry name" value="SET_dom_sf"/>
</dbReference>
<dbReference type="InterPro" id="IPR001214">
    <property type="entry name" value="SET_dom"/>
</dbReference>
<keyword evidence="2" id="KW-0175">Coiled coil</keyword>
<evidence type="ECO:0000313" key="5">
    <source>
        <dbReference type="Proteomes" id="UP000001514"/>
    </source>
</evidence>
<dbReference type="InParanoid" id="D8RMY6"/>
<dbReference type="PANTHER" id="PTHR47643:SF2">
    <property type="entry name" value="TPR DOMAIN PROTEIN (AFU_ORTHOLOGUE AFUA_5G12710)"/>
    <property type="match status" value="1"/>
</dbReference>
<dbReference type="KEGG" id="smo:SELMODRAFT_412977"/>
<dbReference type="Proteomes" id="UP000001514">
    <property type="component" value="Unassembled WGS sequence"/>
</dbReference>
<evidence type="ECO:0000313" key="4">
    <source>
        <dbReference type="EMBL" id="EFJ26417.1"/>
    </source>
</evidence>
<dbReference type="PROSITE" id="PS50005">
    <property type="entry name" value="TPR"/>
    <property type="match status" value="1"/>
</dbReference>
<sequence length="730" mass="80959">MAGVAVWNVVENLHAQDLVGGVFLADEAALAALQSFSRAGVVAAHKQLRQESAAMEAVSKSQGTYRGCVPSYMDPHGLPSFPVPLVTSRSTLCKNVGLVDLEPGRASPGSVLHGFLRVEAFRCSNVAVTALEDDSGRMARVLALNSLFWNSSQEEVARIFPQGAEVLVKHPCLVEAEFCQGLALWVPNPLSLEIVSYFPRMEVGEPDVYLSWGSKELDERKNFLAAADLFTRCLECLRACGDETKMVVALVRRAEARLKLERYEEALADVEKALALDRHDFKSLAVKGAALLGLKQYGSSTSCFKQVAEVEASPTYRSLYDASLRFNEQSERGVYDLSEHYLAAGGNVEEDRAPELADFVGPVKVAMTRDARGRGLFLTESVSVGQLLLVSNAVAMVFPDEDCPVLEVDKFGTLLTAVLRACIASPRTLAQVYSLAESDPVTGLTIDKNEVPEMELFQPNTGSLELHEELLLDVTRIANILHCINENGKAADTLVTRDFDGLWTLPSFLNHSCLPNVGVHYVGKALLVVAARDMEAETELVRSYGSALAPWNPMRRESIRVECRCERCALEKRLEEELRDVSQRFDALLNATSMVESEFHEQLGELAVELERKVWDVDLRETEKQWLRTSYCLAYLSFYLRNETCQREKTMPLKEDIARALHSTSPGFSKTLMAMCCLLEDGNGSRGLLEDECFALCGRQNHEVAAAIVKQARYKDNNKCLKHIYYHILL</sequence>
<dbReference type="eggNOG" id="KOG2084">
    <property type="taxonomic scope" value="Eukaryota"/>
</dbReference>
<keyword evidence="1" id="KW-0802">TPR repeat</keyword>
<dbReference type="Gene3D" id="1.25.40.10">
    <property type="entry name" value="Tetratricopeptide repeat domain"/>
    <property type="match status" value="1"/>
</dbReference>
<gene>
    <name evidence="4" type="ORF">SELMODRAFT_412977</name>
</gene>
<dbReference type="OMA" id="IELCADN"/>
<proteinExistence type="predicted"/>
<dbReference type="SMART" id="SM00028">
    <property type="entry name" value="TPR"/>
    <property type="match status" value="2"/>
</dbReference>
<feature type="domain" description="SET" evidence="3">
    <location>
        <begin position="361"/>
        <end position="545"/>
    </location>
</feature>
<organism evidence="5">
    <name type="scientific">Selaginella moellendorffii</name>
    <name type="common">Spikemoss</name>
    <dbReference type="NCBI Taxonomy" id="88036"/>
    <lineage>
        <taxon>Eukaryota</taxon>
        <taxon>Viridiplantae</taxon>
        <taxon>Streptophyta</taxon>
        <taxon>Embryophyta</taxon>
        <taxon>Tracheophyta</taxon>
        <taxon>Lycopodiopsida</taxon>
        <taxon>Selaginellales</taxon>
        <taxon>Selaginellaceae</taxon>
        <taxon>Selaginella</taxon>
    </lineage>
</organism>
<feature type="coiled-coil region" evidence="2">
    <location>
        <begin position="253"/>
        <end position="280"/>
    </location>
</feature>
<accession>D8RMY6</accession>
<feature type="repeat" description="TPR" evidence="1">
    <location>
        <begin position="247"/>
        <end position="280"/>
    </location>
</feature>
<evidence type="ECO:0000256" key="1">
    <source>
        <dbReference type="PROSITE-ProRule" id="PRU00339"/>
    </source>
</evidence>
<dbReference type="STRING" id="88036.D8RMY6"/>
<dbReference type="Gene3D" id="2.170.270.10">
    <property type="entry name" value="SET domain"/>
    <property type="match status" value="1"/>
</dbReference>
<dbReference type="InterPro" id="IPR053209">
    <property type="entry name" value="Gramillin-biosynth_MTr"/>
</dbReference>
<dbReference type="PANTHER" id="PTHR47643">
    <property type="entry name" value="TPR DOMAIN PROTEIN (AFU_ORTHOLOGUE AFUA_5G12710)"/>
    <property type="match status" value="1"/>
</dbReference>
<dbReference type="Gramene" id="EFJ26417">
    <property type="protein sequence ID" value="EFJ26417"/>
    <property type="gene ID" value="SELMODRAFT_412977"/>
</dbReference>